<sequence>MPLVSASDVSSKTFDYIIVGSHLQTAGLTLANRLSEDPNICILVLEAGPANINDPAICTLRNCLHFVLSPDFDPSASSVPQKHANGVEYAWPRGKTLGGSSAINFMVWTRPPKQELDDLEKLGNPGWNWETLDKSLKKIEGYVKPSAEAVKKYDLKVENWTNGADGTLSHSFQGNIIHADVVWRDVGYFLPTGVFFTTNTIDPVKHTRSYSTTAFYLPAKDRKNFLVVVDSLVSRLITKMSANGMVVAQEVEFINGGETHTVKIGKEVVLSAGALKSPQILELSGIGRKEVLDKAGIPIVIDLPGVGENLQEHIFTGVSFELKNDVDFDTVDLLRDPEHLKKHLDLHEEGKGLFTTGILGFSFAPLQRYSPRADAIHREAIEKFENNKDQYPPGLRDQLKIQTDRLKSGGPGCELVTIPGFLSFPNPPKSSTKYWTVLSAQNHLFSRGNVHITTKNPKVDPAYDPHYFEEKIDLDTFVETIRFIRHLKEVAPFKDIVVAEVNPGPNCTTDEQIADWLKNYMATTYHTAATCSMLPKDKGGVVDPELKVYGTSNVRICDLSILPLHFASHPQVTIYSFAQRAAEIIRGTAA</sequence>
<reference evidence="1" key="1">
    <citation type="submission" date="2021-02" db="EMBL/GenBank/DDBJ databases">
        <authorList>
            <consortium name="DOE Joint Genome Institute"/>
            <person name="Ahrendt S."/>
            <person name="Looney B.P."/>
            <person name="Miyauchi S."/>
            <person name="Morin E."/>
            <person name="Drula E."/>
            <person name="Courty P.E."/>
            <person name="Chicoki N."/>
            <person name="Fauchery L."/>
            <person name="Kohler A."/>
            <person name="Kuo A."/>
            <person name="Labutti K."/>
            <person name="Pangilinan J."/>
            <person name="Lipzen A."/>
            <person name="Riley R."/>
            <person name="Andreopoulos W."/>
            <person name="He G."/>
            <person name="Johnson J."/>
            <person name="Barry K.W."/>
            <person name="Grigoriev I.V."/>
            <person name="Nagy L."/>
            <person name="Hibbett D."/>
            <person name="Henrissat B."/>
            <person name="Matheny P.B."/>
            <person name="Labbe J."/>
            <person name="Martin F."/>
        </authorList>
    </citation>
    <scope>NUCLEOTIDE SEQUENCE</scope>
    <source>
        <strain evidence="1">EC-137</strain>
    </source>
</reference>
<evidence type="ECO:0000313" key="2">
    <source>
        <dbReference type="Proteomes" id="UP000814128"/>
    </source>
</evidence>
<protein>
    <submittedName>
        <fullName evidence="1">Alcohol oxidase</fullName>
    </submittedName>
</protein>
<dbReference type="Proteomes" id="UP000814128">
    <property type="component" value="Unassembled WGS sequence"/>
</dbReference>
<dbReference type="EMBL" id="MU273603">
    <property type="protein sequence ID" value="KAI0030850.1"/>
    <property type="molecule type" value="Genomic_DNA"/>
</dbReference>
<comment type="caution">
    <text evidence="1">The sequence shown here is derived from an EMBL/GenBank/DDBJ whole genome shotgun (WGS) entry which is preliminary data.</text>
</comment>
<name>A0ACB8QGX6_9AGAM</name>
<gene>
    <name evidence="1" type="ORF">K488DRAFT_79407</name>
</gene>
<reference evidence="1" key="2">
    <citation type="journal article" date="2022" name="New Phytol.">
        <title>Evolutionary transition to the ectomycorrhizal habit in the genomes of a hyperdiverse lineage of mushroom-forming fungi.</title>
        <authorList>
            <person name="Looney B."/>
            <person name="Miyauchi S."/>
            <person name="Morin E."/>
            <person name="Drula E."/>
            <person name="Courty P.E."/>
            <person name="Kohler A."/>
            <person name="Kuo A."/>
            <person name="LaButti K."/>
            <person name="Pangilinan J."/>
            <person name="Lipzen A."/>
            <person name="Riley R."/>
            <person name="Andreopoulos W."/>
            <person name="He G."/>
            <person name="Johnson J."/>
            <person name="Nolan M."/>
            <person name="Tritt A."/>
            <person name="Barry K.W."/>
            <person name="Grigoriev I.V."/>
            <person name="Nagy L.G."/>
            <person name="Hibbett D."/>
            <person name="Henrissat B."/>
            <person name="Matheny P.B."/>
            <person name="Labbe J."/>
            <person name="Martin F.M."/>
        </authorList>
    </citation>
    <scope>NUCLEOTIDE SEQUENCE</scope>
    <source>
        <strain evidence="1">EC-137</strain>
    </source>
</reference>
<accession>A0ACB8QGX6</accession>
<proteinExistence type="predicted"/>
<organism evidence="1 2">
    <name type="scientific">Vararia minispora EC-137</name>
    <dbReference type="NCBI Taxonomy" id="1314806"/>
    <lineage>
        <taxon>Eukaryota</taxon>
        <taxon>Fungi</taxon>
        <taxon>Dikarya</taxon>
        <taxon>Basidiomycota</taxon>
        <taxon>Agaricomycotina</taxon>
        <taxon>Agaricomycetes</taxon>
        <taxon>Russulales</taxon>
        <taxon>Lachnocladiaceae</taxon>
        <taxon>Vararia</taxon>
    </lineage>
</organism>
<keyword evidence="2" id="KW-1185">Reference proteome</keyword>
<evidence type="ECO:0000313" key="1">
    <source>
        <dbReference type="EMBL" id="KAI0030850.1"/>
    </source>
</evidence>